<feature type="compositionally biased region" description="Basic and acidic residues" evidence="1">
    <location>
        <begin position="42"/>
        <end position="62"/>
    </location>
</feature>
<proteinExistence type="predicted"/>
<protein>
    <submittedName>
        <fullName evidence="2 4">Uncharacterized protein</fullName>
    </submittedName>
</protein>
<feature type="compositionally biased region" description="Polar residues" evidence="1">
    <location>
        <begin position="23"/>
        <end position="41"/>
    </location>
</feature>
<reference evidence="2 3" key="1">
    <citation type="submission" date="2018-11" db="EMBL/GenBank/DDBJ databases">
        <authorList>
            <consortium name="Pathogen Informatics"/>
        </authorList>
    </citation>
    <scope>NUCLEOTIDE SEQUENCE [LARGE SCALE GENOMIC DNA]</scope>
</reference>
<accession>A0A183GKZ3</accession>
<reference evidence="4" key="2">
    <citation type="submission" date="2019-09" db="UniProtKB">
        <authorList>
            <consortium name="WormBaseParasite"/>
        </authorList>
    </citation>
    <scope>IDENTIFICATION</scope>
</reference>
<feature type="region of interest" description="Disordered" evidence="1">
    <location>
        <begin position="1"/>
        <end position="70"/>
    </location>
</feature>
<dbReference type="AlphaFoldDB" id="A0A183GKZ3"/>
<evidence type="ECO:0000256" key="1">
    <source>
        <dbReference type="SAM" id="MobiDB-lite"/>
    </source>
</evidence>
<dbReference type="Proteomes" id="UP000050761">
    <property type="component" value="Unassembled WGS sequence"/>
</dbReference>
<organism evidence="3 4">
    <name type="scientific">Heligmosomoides polygyrus</name>
    <name type="common">Parasitic roundworm</name>
    <dbReference type="NCBI Taxonomy" id="6339"/>
    <lineage>
        <taxon>Eukaryota</taxon>
        <taxon>Metazoa</taxon>
        <taxon>Ecdysozoa</taxon>
        <taxon>Nematoda</taxon>
        <taxon>Chromadorea</taxon>
        <taxon>Rhabditida</taxon>
        <taxon>Rhabditina</taxon>
        <taxon>Rhabditomorpha</taxon>
        <taxon>Strongyloidea</taxon>
        <taxon>Heligmosomidae</taxon>
        <taxon>Heligmosomoides</taxon>
    </lineage>
</organism>
<evidence type="ECO:0000313" key="2">
    <source>
        <dbReference type="EMBL" id="VDP38309.1"/>
    </source>
</evidence>
<feature type="compositionally biased region" description="Basic and acidic residues" evidence="1">
    <location>
        <begin position="1"/>
        <end position="20"/>
    </location>
</feature>
<evidence type="ECO:0000313" key="4">
    <source>
        <dbReference type="WBParaSite" id="HPBE_0002336301-mRNA-1"/>
    </source>
</evidence>
<gene>
    <name evidence="2" type="ORF">HPBE_LOCUS23362</name>
</gene>
<name>A0A183GKZ3_HELPZ</name>
<accession>A0A3P8GUL7</accession>
<sequence length="111" mass="12032">MELTDEARIAEDAEARHDDDAPSTDSHNNNVTCPENPLSRSATREPNRIISDKSRRTKDGREPVQPAERGWLAGWLAGWPFVPLMLAASADGVIEEGGVQRPGTGNSRSAP</sequence>
<dbReference type="EMBL" id="UZAH01034980">
    <property type="protein sequence ID" value="VDP38309.1"/>
    <property type="molecule type" value="Genomic_DNA"/>
</dbReference>
<dbReference type="WBParaSite" id="HPBE_0002336301-mRNA-1">
    <property type="protein sequence ID" value="HPBE_0002336301-mRNA-1"/>
    <property type="gene ID" value="HPBE_0002336301"/>
</dbReference>
<keyword evidence="3" id="KW-1185">Reference proteome</keyword>
<evidence type="ECO:0000313" key="3">
    <source>
        <dbReference type="Proteomes" id="UP000050761"/>
    </source>
</evidence>